<dbReference type="CDD" id="cd00118">
    <property type="entry name" value="LysM"/>
    <property type="match status" value="1"/>
</dbReference>
<evidence type="ECO:0000313" key="4">
    <source>
        <dbReference type="Proteomes" id="UP000249633"/>
    </source>
</evidence>
<dbReference type="Gene3D" id="3.10.350.10">
    <property type="entry name" value="LysM domain"/>
    <property type="match status" value="1"/>
</dbReference>
<organism evidence="3 4">
    <name type="scientific">Roseateles depolymerans</name>
    <dbReference type="NCBI Taxonomy" id="76731"/>
    <lineage>
        <taxon>Bacteria</taxon>
        <taxon>Pseudomonadati</taxon>
        <taxon>Pseudomonadota</taxon>
        <taxon>Betaproteobacteria</taxon>
        <taxon>Burkholderiales</taxon>
        <taxon>Sphaerotilaceae</taxon>
        <taxon>Roseateles</taxon>
    </lineage>
</organism>
<dbReference type="InterPro" id="IPR036779">
    <property type="entry name" value="LysM_dom_sf"/>
</dbReference>
<dbReference type="SUPFAM" id="SSF54106">
    <property type="entry name" value="LysM domain"/>
    <property type="match status" value="1"/>
</dbReference>
<dbReference type="PANTHER" id="PTHR34700:SF4">
    <property type="entry name" value="PHAGE-LIKE ELEMENT PBSX PROTEIN XKDP"/>
    <property type="match status" value="1"/>
</dbReference>
<feature type="signal peptide" evidence="1">
    <location>
        <begin position="1"/>
        <end position="22"/>
    </location>
</feature>
<dbReference type="InterPro" id="IPR052196">
    <property type="entry name" value="Bact_Kbp"/>
</dbReference>
<comment type="caution">
    <text evidence="3">The sequence shown here is derived from an EMBL/GenBank/DDBJ whole genome shotgun (WGS) entry which is preliminary data.</text>
</comment>
<sequence length="381" mass="41444">MSAARTAIFLACLAAATSSAWAQTSRLPITPEQRQVAEQVAQAGVPLSDLAPDAPDQHTVKPGDTLWDISKLFLKTPWRWPELWGMNRTQISNPHLIYPGQVLLLVKRDGRARLELAQNVAGSSGDVIKLRPQMRISALDGTPIASIPLHLIQPFLTDTVVFDTDALAAAPRIVATQEGRVLVGPGDLAYARGDLGGVTDFRVFRQTRPLRDPSTGEILAYEAPYVGRAVLAHAATESADSKSLPVPATLQIKQVREEVGVGDRLAPAPARDLQSYVPHAPTGAVEGQIVSIYGMGINAGQNQIVSLNRGSRDGMERGHVLALWREGRRTDDTTGDRRQAIRLPDEKHGVLFVFQVYERVSYALIITVQEPVKAGDRFTQP</sequence>
<name>A0A2W5FPF4_9BURK</name>
<keyword evidence="1" id="KW-0732">Signal</keyword>
<evidence type="ECO:0000259" key="2">
    <source>
        <dbReference type="PROSITE" id="PS51782"/>
    </source>
</evidence>
<feature type="domain" description="LysM" evidence="2">
    <location>
        <begin position="56"/>
        <end position="105"/>
    </location>
</feature>
<evidence type="ECO:0000313" key="3">
    <source>
        <dbReference type="EMBL" id="PZP32882.1"/>
    </source>
</evidence>
<dbReference type="EMBL" id="QFOD01000007">
    <property type="protein sequence ID" value="PZP32882.1"/>
    <property type="molecule type" value="Genomic_DNA"/>
</dbReference>
<protein>
    <submittedName>
        <fullName evidence="3">Peptidoglycan-binding protein</fullName>
    </submittedName>
</protein>
<dbReference type="Proteomes" id="UP000249633">
    <property type="component" value="Unassembled WGS sequence"/>
</dbReference>
<dbReference type="PANTHER" id="PTHR34700">
    <property type="entry name" value="POTASSIUM BINDING PROTEIN KBP"/>
    <property type="match status" value="1"/>
</dbReference>
<evidence type="ECO:0000256" key="1">
    <source>
        <dbReference type="SAM" id="SignalP"/>
    </source>
</evidence>
<dbReference type="Pfam" id="PF01476">
    <property type="entry name" value="LysM"/>
    <property type="match status" value="1"/>
</dbReference>
<feature type="chain" id="PRO_5016180171" evidence="1">
    <location>
        <begin position="23"/>
        <end position="381"/>
    </location>
</feature>
<dbReference type="PROSITE" id="PS51782">
    <property type="entry name" value="LYSM"/>
    <property type="match status" value="1"/>
</dbReference>
<accession>A0A2W5FPF4</accession>
<dbReference type="SMART" id="SM00257">
    <property type="entry name" value="LysM"/>
    <property type="match status" value="1"/>
</dbReference>
<reference evidence="3 4" key="1">
    <citation type="submission" date="2017-08" db="EMBL/GenBank/DDBJ databases">
        <title>Infants hospitalized years apart are colonized by the same room-sourced microbial strains.</title>
        <authorList>
            <person name="Brooks B."/>
            <person name="Olm M.R."/>
            <person name="Firek B.A."/>
            <person name="Baker R."/>
            <person name="Thomas B.C."/>
            <person name="Morowitz M.J."/>
            <person name="Banfield J.F."/>
        </authorList>
    </citation>
    <scope>NUCLEOTIDE SEQUENCE [LARGE SCALE GENOMIC DNA]</scope>
    <source>
        <strain evidence="3">S2_012_000_R2_81</strain>
    </source>
</reference>
<proteinExistence type="predicted"/>
<dbReference type="InterPro" id="IPR018392">
    <property type="entry name" value="LysM"/>
</dbReference>
<gene>
    <name evidence="3" type="ORF">DI603_09380</name>
</gene>
<dbReference type="AlphaFoldDB" id="A0A2W5FPF4"/>